<dbReference type="WBParaSite" id="ACRNAN_scaffold5257.g30857.t1">
    <property type="protein sequence ID" value="ACRNAN_scaffold5257.g30857.t1"/>
    <property type="gene ID" value="ACRNAN_scaffold5257.g30857"/>
</dbReference>
<comment type="function">
    <text evidence="7">Mitochondrial ribosome (mitoribosome) assembly factor. Binds at the interface of the head and body domains of the mitochondrial small ribosomal subunit (mt-SSU), occluding the mRNA channel and preventing compaction of the head domain towards the body. Probable inactive methyltransferase: retains the characteristic folding and ability to bind S-adenosyl-L-methionine, but it probably lost its methyltransferase activity.</text>
</comment>
<keyword evidence="4" id="KW-0408">Iron</keyword>
<proteinExistence type="predicted"/>
<evidence type="ECO:0000256" key="4">
    <source>
        <dbReference type="ARBA" id="ARBA00023004"/>
    </source>
</evidence>
<evidence type="ECO:0000256" key="2">
    <source>
        <dbReference type="ARBA" id="ARBA00022723"/>
    </source>
</evidence>
<dbReference type="InterPro" id="IPR029063">
    <property type="entry name" value="SAM-dependent_MTases_sf"/>
</dbReference>
<evidence type="ECO:0000313" key="9">
    <source>
        <dbReference type="WBParaSite" id="ACRNAN_scaffold5257.g30857.t1"/>
    </source>
</evidence>
<protein>
    <submittedName>
        <fullName evidence="9">Methyltransferase-like protein 17, mitochondrial</fullName>
    </submittedName>
</protein>
<dbReference type="GO" id="GO:0046872">
    <property type="term" value="F:metal ion binding"/>
    <property type="evidence" value="ECO:0007669"/>
    <property type="project" value="UniProtKB-KW"/>
</dbReference>
<keyword evidence="5" id="KW-0411">Iron-sulfur</keyword>
<organism evidence="8 9">
    <name type="scientific">Acrobeloides nanus</name>
    <dbReference type="NCBI Taxonomy" id="290746"/>
    <lineage>
        <taxon>Eukaryota</taxon>
        <taxon>Metazoa</taxon>
        <taxon>Ecdysozoa</taxon>
        <taxon>Nematoda</taxon>
        <taxon>Chromadorea</taxon>
        <taxon>Rhabditida</taxon>
        <taxon>Tylenchina</taxon>
        <taxon>Cephalobomorpha</taxon>
        <taxon>Cephaloboidea</taxon>
        <taxon>Cephalobidae</taxon>
        <taxon>Acrobeloides</taxon>
    </lineage>
</organism>
<dbReference type="PANTHER" id="PTHR13184">
    <property type="entry name" value="37S RIBOSOMAL PROTEIN S22"/>
    <property type="match status" value="1"/>
</dbReference>
<dbReference type="GO" id="GO:0006412">
    <property type="term" value="P:translation"/>
    <property type="evidence" value="ECO:0007669"/>
    <property type="project" value="InterPro"/>
</dbReference>
<dbReference type="GO" id="GO:0051536">
    <property type="term" value="F:iron-sulfur cluster binding"/>
    <property type="evidence" value="ECO:0007669"/>
    <property type="project" value="UniProtKB-KW"/>
</dbReference>
<keyword evidence="6" id="KW-0496">Mitochondrion</keyword>
<sequence>MRTLYSPKECSFLYRVIHPFNFVRNVYETPTNSKDLLCKEETSNRENEQTSDPKGEPTYYQIKSVNTLTNSKTILRLSFKPGMNRHKNFKQTILPNEAVKGLLRALIDLKRTPKDLQNEADQLTEKLSQRRYPASFEEVHKWKKAIADKMREDNESLDPSTGILGEKMQKAWKEELNYRVAQKLKKVRYNWKPIKVRDIEDAAVLALSQLGSYFAEVKLVLEEFDRIKYKPATILDYGSGLGSVFWACYSTWGEKVDEYCMIEPNDILSQFSMDLMRGDIDDSQGLISKKAYFRRTLAPQKTYDIVFLHRTLIEIPSEQERMELLSTLWKCTNKYMVIIESDLRDSFESVMASRDYILMKGYTIDTDRVIKLFEEQNIMNETVEKVIADKEISVKEKYFQLKSMLPPDTTLPTILDPGHVFAPCPHDLGCPLLADDEKKTCTFAVKCNDIRADGKSKNEGTVKHRFSYVILEKGIRQPKRSCSRILEKSSGKIDLSFTNCTPFDGIQNFKIHKKAGSIYKTAKHLRSGEVFPLEDEFLESDSQFNFIQQMLRQPKKDS</sequence>
<evidence type="ECO:0000313" key="8">
    <source>
        <dbReference type="Proteomes" id="UP000887540"/>
    </source>
</evidence>
<dbReference type="GO" id="GO:0003735">
    <property type="term" value="F:structural constituent of ribosome"/>
    <property type="evidence" value="ECO:0007669"/>
    <property type="project" value="TreeGrafter"/>
</dbReference>
<keyword evidence="2" id="KW-0479">Metal-binding</keyword>
<evidence type="ECO:0000256" key="5">
    <source>
        <dbReference type="ARBA" id="ARBA00023014"/>
    </source>
</evidence>
<evidence type="ECO:0000256" key="3">
    <source>
        <dbReference type="ARBA" id="ARBA00022946"/>
    </source>
</evidence>
<dbReference type="AlphaFoldDB" id="A0A914E293"/>
<keyword evidence="3" id="KW-0809">Transit peptide</keyword>
<dbReference type="GO" id="GO:0008168">
    <property type="term" value="F:methyltransferase activity"/>
    <property type="evidence" value="ECO:0007669"/>
    <property type="project" value="InterPro"/>
</dbReference>
<evidence type="ECO:0000256" key="6">
    <source>
        <dbReference type="ARBA" id="ARBA00023128"/>
    </source>
</evidence>
<comment type="subcellular location">
    <subcellularLocation>
        <location evidence="1">Mitochondrion</location>
    </subcellularLocation>
</comment>
<evidence type="ECO:0000256" key="7">
    <source>
        <dbReference type="ARBA" id="ARBA00045681"/>
    </source>
</evidence>
<evidence type="ECO:0000256" key="1">
    <source>
        <dbReference type="ARBA" id="ARBA00004173"/>
    </source>
</evidence>
<accession>A0A914E293</accession>
<dbReference type="PANTHER" id="PTHR13184:SF5">
    <property type="entry name" value="METHYLTRANSFERASE-LIKE PROTEIN 17, MITOCHONDRIAL"/>
    <property type="match status" value="1"/>
</dbReference>
<dbReference type="Pfam" id="PF09243">
    <property type="entry name" value="Rsm22"/>
    <property type="match status" value="2"/>
</dbReference>
<dbReference type="InterPro" id="IPR015324">
    <property type="entry name" value="Ribosomal_Rsm22-like"/>
</dbReference>
<keyword evidence="8" id="KW-1185">Reference proteome</keyword>
<name>A0A914E293_9BILA</name>
<dbReference type="SUPFAM" id="SSF53335">
    <property type="entry name" value="S-adenosyl-L-methionine-dependent methyltransferases"/>
    <property type="match status" value="1"/>
</dbReference>
<dbReference type="Proteomes" id="UP000887540">
    <property type="component" value="Unplaced"/>
</dbReference>
<reference evidence="9" key="1">
    <citation type="submission" date="2022-11" db="UniProtKB">
        <authorList>
            <consortium name="WormBaseParasite"/>
        </authorList>
    </citation>
    <scope>IDENTIFICATION</scope>
</reference>
<dbReference type="InterPro" id="IPR052571">
    <property type="entry name" value="Mt_RNA_Methyltransferase"/>
</dbReference>
<dbReference type="GO" id="GO:0005763">
    <property type="term" value="C:mitochondrial small ribosomal subunit"/>
    <property type="evidence" value="ECO:0007669"/>
    <property type="project" value="TreeGrafter"/>
</dbReference>